<reference evidence="12" key="1">
    <citation type="journal article" date="2013" name="Nature">
        <title>Pan genome of the phytoplankton Emiliania underpins its global distribution.</title>
        <authorList>
            <person name="Read B.A."/>
            <person name="Kegel J."/>
            <person name="Klute M.J."/>
            <person name="Kuo A."/>
            <person name="Lefebvre S.C."/>
            <person name="Maumus F."/>
            <person name="Mayer C."/>
            <person name="Miller J."/>
            <person name="Monier A."/>
            <person name="Salamov A."/>
            <person name="Young J."/>
            <person name="Aguilar M."/>
            <person name="Claverie J.M."/>
            <person name="Frickenhaus S."/>
            <person name="Gonzalez K."/>
            <person name="Herman E.K."/>
            <person name="Lin Y.C."/>
            <person name="Napier J."/>
            <person name="Ogata H."/>
            <person name="Sarno A.F."/>
            <person name="Shmutz J."/>
            <person name="Schroeder D."/>
            <person name="de Vargas C."/>
            <person name="Verret F."/>
            <person name="von Dassow P."/>
            <person name="Valentin K."/>
            <person name="Van de Peer Y."/>
            <person name="Wheeler G."/>
            <person name="Dacks J.B."/>
            <person name="Delwiche C.F."/>
            <person name="Dyhrman S.T."/>
            <person name="Glockner G."/>
            <person name="John U."/>
            <person name="Richards T."/>
            <person name="Worden A.Z."/>
            <person name="Zhang X."/>
            <person name="Grigoriev I.V."/>
            <person name="Allen A.E."/>
            <person name="Bidle K."/>
            <person name="Borodovsky M."/>
            <person name="Bowler C."/>
            <person name="Brownlee C."/>
            <person name="Cock J.M."/>
            <person name="Elias M."/>
            <person name="Gladyshev V.N."/>
            <person name="Groth M."/>
            <person name="Guda C."/>
            <person name="Hadaegh A."/>
            <person name="Iglesias-Rodriguez M.D."/>
            <person name="Jenkins J."/>
            <person name="Jones B.M."/>
            <person name="Lawson T."/>
            <person name="Leese F."/>
            <person name="Lindquist E."/>
            <person name="Lobanov A."/>
            <person name="Lomsadze A."/>
            <person name="Malik S.B."/>
            <person name="Marsh M.E."/>
            <person name="Mackinder L."/>
            <person name="Mock T."/>
            <person name="Mueller-Roeber B."/>
            <person name="Pagarete A."/>
            <person name="Parker M."/>
            <person name="Probert I."/>
            <person name="Quesneville H."/>
            <person name="Raines C."/>
            <person name="Rensing S.A."/>
            <person name="Riano-Pachon D.M."/>
            <person name="Richier S."/>
            <person name="Rokitta S."/>
            <person name="Shiraiwa Y."/>
            <person name="Soanes D.M."/>
            <person name="van der Giezen M."/>
            <person name="Wahlund T.M."/>
            <person name="Williams B."/>
            <person name="Wilson W."/>
            <person name="Wolfe G."/>
            <person name="Wurch L.L."/>
        </authorList>
    </citation>
    <scope>NUCLEOTIDE SEQUENCE</scope>
</reference>
<evidence type="ECO:0000256" key="3">
    <source>
        <dbReference type="ARBA" id="ARBA00022692"/>
    </source>
</evidence>
<proteinExistence type="inferred from homology"/>
<evidence type="ECO:0000256" key="8">
    <source>
        <dbReference type="ARBA" id="ARBA00023136"/>
    </source>
</evidence>
<protein>
    <recommendedName>
        <fullName evidence="13">Fatty acid desaturase domain-containing protein</fullName>
    </recommendedName>
</protein>
<dbReference type="PaxDb" id="2903-EOD14654"/>
<dbReference type="eggNOG" id="KOG1600">
    <property type="taxonomic scope" value="Eukaryota"/>
</dbReference>
<evidence type="ECO:0000256" key="10">
    <source>
        <dbReference type="SAM" id="SignalP"/>
    </source>
</evidence>
<dbReference type="RefSeq" id="XP_005767083.1">
    <property type="nucleotide sequence ID" value="XM_005767026.1"/>
</dbReference>
<evidence type="ECO:0000313" key="12">
    <source>
        <dbReference type="Proteomes" id="UP000013827"/>
    </source>
</evidence>
<evidence type="ECO:0000256" key="2">
    <source>
        <dbReference type="ARBA" id="ARBA00009295"/>
    </source>
</evidence>
<dbReference type="HOGENOM" id="CLU_795533_0_0_1"/>
<reference evidence="11" key="2">
    <citation type="submission" date="2024-10" db="UniProtKB">
        <authorList>
            <consortium name="EnsemblProtists"/>
        </authorList>
    </citation>
    <scope>IDENTIFICATION</scope>
</reference>
<keyword evidence="5 9" id="KW-1133">Transmembrane helix</keyword>
<dbReference type="GeneID" id="17260723"/>
<feature type="chain" id="PRO_5044291209" description="Fatty acid desaturase domain-containing protein" evidence="10">
    <location>
        <begin position="21"/>
        <end position="349"/>
    </location>
</feature>
<evidence type="ECO:0000256" key="4">
    <source>
        <dbReference type="ARBA" id="ARBA00022832"/>
    </source>
</evidence>
<name>A0A0D3ITR9_EMIH1</name>
<comment type="similarity">
    <text evidence="2">Belongs to the fatty acid desaturase type 1 family.</text>
</comment>
<dbReference type="Proteomes" id="UP000013827">
    <property type="component" value="Unassembled WGS sequence"/>
</dbReference>
<feature type="signal peptide" evidence="10">
    <location>
        <begin position="1"/>
        <end position="20"/>
    </location>
</feature>
<keyword evidence="8 9" id="KW-0472">Membrane</keyword>
<dbReference type="EnsemblProtists" id="EOD14654">
    <property type="protein sequence ID" value="EOD14654"/>
    <property type="gene ID" value="EMIHUDRAFT_96351"/>
</dbReference>
<dbReference type="GO" id="GO:0005506">
    <property type="term" value="F:iron ion binding"/>
    <property type="evidence" value="ECO:0007669"/>
    <property type="project" value="TreeGrafter"/>
</dbReference>
<dbReference type="KEGG" id="ehx:EMIHUDRAFT_96351"/>
<dbReference type="AlphaFoldDB" id="A0A0D3ITR9"/>
<dbReference type="InterPro" id="IPR015876">
    <property type="entry name" value="Acyl-CoA_DS"/>
</dbReference>
<keyword evidence="7" id="KW-0443">Lipid metabolism</keyword>
<evidence type="ECO:0000256" key="5">
    <source>
        <dbReference type="ARBA" id="ARBA00022989"/>
    </source>
</evidence>
<keyword evidence="4" id="KW-0276">Fatty acid metabolism</keyword>
<comment type="subcellular location">
    <subcellularLocation>
        <location evidence="1">Membrane</location>
        <topology evidence="1">Multi-pass membrane protein</topology>
    </subcellularLocation>
</comment>
<dbReference type="GO" id="GO:0004768">
    <property type="term" value="F:stearoyl-CoA 9-desaturase activity"/>
    <property type="evidence" value="ECO:0007669"/>
    <property type="project" value="TreeGrafter"/>
</dbReference>
<dbReference type="GO" id="GO:0006636">
    <property type="term" value="P:unsaturated fatty acid biosynthetic process"/>
    <property type="evidence" value="ECO:0007669"/>
    <property type="project" value="TreeGrafter"/>
</dbReference>
<dbReference type="GO" id="GO:0005789">
    <property type="term" value="C:endoplasmic reticulum membrane"/>
    <property type="evidence" value="ECO:0007669"/>
    <property type="project" value="TreeGrafter"/>
</dbReference>
<feature type="transmembrane region" description="Helical" evidence="9">
    <location>
        <begin position="125"/>
        <end position="143"/>
    </location>
</feature>
<evidence type="ECO:0000256" key="1">
    <source>
        <dbReference type="ARBA" id="ARBA00004141"/>
    </source>
</evidence>
<keyword evidence="10" id="KW-0732">Signal</keyword>
<accession>A0A0D3ITR9</accession>
<feature type="transmembrane region" description="Helical" evidence="9">
    <location>
        <begin position="90"/>
        <end position="113"/>
    </location>
</feature>
<feature type="transmembrane region" description="Helical" evidence="9">
    <location>
        <begin position="57"/>
        <end position="78"/>
    </location>
</feature>
<sequence length="349" mass="37296">MVLPACLLLALLPLANLAAALALALFLSLSAWRMCAEDVRCAAARAPDTPYSRGPNGYQFTMVTVLLPLQVASLTCLASPAVVPHPLLALLALPALLVFKNGVCMSVILHRWAAHAAFHVRPATGLVLAAVGCLAFQGGPLWWASRHRAHHRFCDTSPLDPHSPQLIGRLCALTFFVGGQGLDAVRSNLAVCFTTSWTGLASTLWFNVRNHPLGEAARRAEEEAAGGLAQPAGKHEAARSECVAVDDPASAGLLQEWPLYLLLEAVALFISPAVGEDSHDHHHNYPGLAVRPGKWGDCPGHAFVGLLHASRLAWDVNYWGPSRLRPKSRYEVRRSALEGSGTPNGAALL</sequence>
<organism evidence="11 12">
    <name type="scientific">Emiliania huxleyi (strain CCMP1516)</name>
    <dbReference type="NCBI Taxonomy" id="280463"/>
    <lineage>
        <taxon>Eukaryota</taxon>
        <taxon>Haptista</taxon>
        <taxon>Haptophyta</taxon>
        <taxon>Prymnesiophyceae</taxon>
        <taxon>Isochrysidales</taxon>
        <taxon>Noelaerhabdaceae</taxon>
        <taxon>Emiliania</taxon>
    </lineage>
</organism>
<keyword evidence="6" id="KW-0560">Oxidoreductase</keyword>
<keyword evidence="12" id="KW-1185">Reference proteome</keyword>
<dbReference type="PANTHER" id="PTHR11351:SF101">
    <property type="entry name" value="FATTY ACID DESATURASE DOMAIN-CONTAINING PROTEIN"/>
    <property type="match status" value="1"/>
</dbReference>
<evidence type="ECO:0000256" key="6">
    <source>
        <dbReference type="ARBA" id="ARBA00023002"/>
    </source>
</evidence>
<evidence type="ECO:0000256" key="9">
    <source>
        <dbReference type="SAM" id="Phobius"/>
    </source>
</evidence>
<evidence type="ECO:0000313" key="11">
    <source>
        <dbReference type="EnsemblProtists" id="EOD14654"/>
    </source>
</evidence>
<evidence type="ECO:0000256" key="7">
    <source>
        <dbReference type="ARBA" id="ARBA00023098"/>
    </source>
</evidence>
<dbReference type="PANTHER" id="PTHR11351">
    <property type="entry name" value="ACYL-COA DESATURASE"/>
    <property type="match status" value="1"/>
</dbReference>
<keyword evidence="3 9" id="KW-0812">Transmembrane</keyword>
<evidence type="ECO:0008006" key="13">
    <source>
        <dbReference type="Google" id="ProtNLM"/>
    </source>
</evidence>